<dbReference type="Pfam" id="PF13568">
    <property type="entry name" value="OMP_b-brl_2"/>
    <property type="match status" value="1"/>
</dbReference>
<evidence type="ECO:0000259" key="2">
    <source>
        <dbReference type="Pfam" id="PF13568"/>
    </source>
</evidence>
<dbReference type="InterPro" id="IPR025665">
    <property type="entry name" value="Beta-barrel_OMP_2"/>
</dbReference>
<dbReference type="RefSeq" id="WP_044227491.1">
    <property type="nucleotide sequence ID" value="NZ_JRYR02000001.1"/>
</dbReference>
<name>A0A1S1Z2W8_FLAPC</name>
<dbReference type="STRING" id="915059.NH26_15300"/>
<keyword evidence="1" id="KW-0732">Signal</keyword>
<accession>A0A1S1Z2W8</accession>
<dbReference type="AlphaFoldDB" id="A0A1S1Z2W8"/>
<reference evidence="3 4" key="1">
    <citation type="journal article" date="2012" name="Int. J. Syst. Evol. Microbiol.">
        <title>Flammeovirga pacifica sp. nov., isolated from deep-sea sediment.</title>
        <authorList>
            <person name="Xu H."/>
            <person name="Fu Y."/>
            <person name="Yang N."/>
            <person name="Ding Z."/>
            <person name="Lai Q."/>
            <person name="Zeng R."/>
        </authorList>
    </citation>
    <scope>NUCLEOTIDE SEQUENCE [LARGE SCALE GENOMIC DNA]</scope>
    <source>
        <strain evidence="4">DSM 24597 / LMG 26175 / WPAGA1</strain>
    </source>
</reference>
<gene>
    <name evidence="3" type="ORF">NH26_15300</name>
</gene>
<keyword evidence="4" id="KW-1185">Reference proteome</keyword>
<comment type="caution">
    <text evidence="3">The sequence shown here is derived from an EMBL/GenBank/DDBJ whole genome shotgun (WGS) entry which is preliminary data.</text>
</comment>
<proteinExistence type="predicted"/>
<sequence>MKKLSLAFFFCLISIHLFGQNPLSKIPGNIYIDLGLTNWADDSGLPLESQSRSISISYMYEFTLTSSGQFTFNPGIGYSADNFFFKNGQTIGKSMDETQILDTNSFYDNTKKSKMVANYVEIPLEFRFRTHPGKDAFRLAVGAKFGYMFASHTKVKHETNGDTRISKDKGNFNLNDFRGQFVGRIGYKWINFFCAYGFTETFKENAVVNTNGPVTLDSTPYTIGITFSSF</sequence>
<protein>
    <recommendedName>
        <fullName evidence="2">Outer membrane protein beta-barrel domain-containing protein</fullName>
    </recommendedName>
</protein>
<evidence type="ECO:0000313" key="4">
    <source>
        <dbReference type="Proteomes" id="UP000179797"/>
    </source>
</evidence>
<dbReference type="OrthoDB" id="959017at2"/>
<feature type="chain" id="PRO_5010222281" description="Outer membrane protein beta-barrel domain-containing protein" evidence="1">
    <location>
        <begin position="20"/>
        <end position="230"/>
    </location>
</feature>
<dbReference type="Proteomes" id="UP000179797">
    <property type="component" value="Unassembled WGS sequence"/>
</dbReference>
<evidence type="ECO:0000256" key="1">
    <source>
        <dbReference type="SAM" id="SignalP"/>
    </source>
</evidence>
<dbReference type="EMBL" id="JRYR02000001">
    <property type="protein sequence ID" value="OHX67619.1"/>
    <property type="molecule type" value="Genomic_DNA"/>
</dbReference>
<feature type="signal peptide" evidence="1">
    <location>
        <begin position="1"/>
        <end position="19"/>
    </location>
</feature>
<feature type="domain" description="Outer membrane protein beta-barrel" evidence="2">
    <location>
        <begin position="54"/>
        <end position="193"/>
    </location>
</feature>
<evidence type="ECO:0000313" key="3">
    <source>
        <dbReference type="EMBL" id="OHX67619.1"/>
    </source>
</evidence>
<organism evidence="3 4">
    <name type="scientific">Flammeovirga pacifica</name>
    <dbReference type="NCBI Taxonomy" id="915059"/>
    <lineage>
        <taxon>Bacteria</taxon>
        <taxon>Pseudomonadati</taxon>
        <taxon>Bacteroidota</taxon>
        <taxon>Cytophagia</taxon>
        <taxon>Cytophagales</taxon>
        <taxon>Flammeovirgaceae</taxon>
        <taxon>Flammeovirga</taxon>
    </lineage>
</organism>